<keyword evidence="3" id="KW-1185">Reference proteome</keyword>
<dbReference type="Proteomes" id="UP000184041">
    <property type="component" value="Unassembled WGS sequence"/>
</dbReference>
<dbReference type="InterPro" id="IPR029052">
    <property type="entry name" value="Metallo-depent_PP-like"/>
</dbReference>
<proteinExistence type="predicted"/>
<accession>A0A1M4THP9</accession>
<dbReference type="STRING" id="1194090.SAMN05443144_101297"/>
<keyword evidence="1" id="KW-1133">Transmembrane helix</keyword>
<dbReference type="OrthoDB" id="500534at2"/>
<evidence type="ECO:0000313" key="2">
    <source>
        <dbReference type="EMBL" id="SHE43990.1"/>
    </source>
</evidence>
<organism evidence="2 3">
    <name type="scientific">Fodinibius roseus</name>
    <dbReference type="NCBI Taxonomy" id="1194090"/>
    <lineage>
        <taxon>Bacteria</taxon>
        <taxon>Pseudomonadati</taxon>
        <taxon>Balneolota</taxon>
        <taxon>Balneolia</taxon>
        <taxon>Balneolales</taxon>
        <taxon>Balneolaceae</taxon>
        <taxon>Fodinibius</taxon>
    </lineage>
</organism>
<protein>
    <submittedName>
        <fullName evidence="2">Calcineurin-like phosphoesterase</fullName>
    </submittedName>
</protein>
<dbReference type="EMBL" id="FQUS01000001">
    <property type="protein sequence ID" value="SHE43990.1"/>
    <property type="molecule type" value="Genomic_DNA"/>
</dbReference>
<dbReference type="PANTHER" id="PTHR34211">
    <property type="entry name" value="CALCINEURIN-LIKE METALLO-PHOSPHOESTERASE SUPERFAMILY PROTEIN"/>
    <property type="match status" value="1"/>
</dbReference>
<reference evidence="2 3" key="1">
    <citation type="submission" date="2016-11" db="EMBL/GenBank/DDBJ databases">
        <authorList>
            <person name="Jaros S."/>
            <person name="Januszkiewicz K."/>
            <person name="Wedrychowicz H."/>
        </authorList>
    </citation>
    <scope>NUCLEOTIDE SEQUENCE [LARGE SCALE GENOMIC DNA]</scope>
    <source>
        <strain evidence="2 3">DSM 21986</strain>
    </source>
</reference>
<dbReference type="AlphaFoldDB" id="A0A1M4THP9"/>
<name>A0A1M4THP9_9BACT</name>
<feature type="transmembrane region" description="Helical" evidence="1">
    <location>
        <begin position="490"/>
        <end position="515"/>
    </location>
</feature>
<feature type="transmembrane region" description="Helical" evidence="1">
    <location>
        <begin position="447"/>
        <end position="478"/>
    </location>
</feature>
<dbReference type="Gene3D" id="3.60.21.10">
    <property type="match status" value="1"/>
</dbReference>
<keyword evidence="1" id="KW-0812">Transmembrane</keyword>
<evidence type="ECO:0000313" key="3">
    <source>
        <dbReference type="Proteomes" id="UP000184041"/>
    </source>
</evidence>
<dbReference type="SUPFAM" id="SSF56300">
    <property type="entry name" value="Metallo-dependent phosphatases"/>
    <property type="match status" value="1"/>
</dbReference>
<dbReference type="PANTHER" id="PTHR34211:SF3">
    <property type="entry name" value="CALCINEURIN-LIKE METALLO-PHOSPHOESTERASE SUPERFAMILY PROTEIN"/>
    <property type="match status" value="1"/>
</dbReference>
<feature type="transmembrane region" description="Helical" evidence="1">
    <location>
        <begin position="358"/>
        <end position="379"/>
    </location>
</feature>
<keyword evidence="1" id="KW-0472">Membrane</keyword>
<dbReference type="RefSeq" id="WP_073059028.1">
    <property type="nucleotide sequence ID" value="NZ_FQUS01000001.1"/>
</dbReference>
<evidence type="ECO:0000256" key="1">
    <source>
        <dbReference type="SAM" id="Phobius"/>
    </source>
</evidence>
<dbReference type="GO" id="GO:0016787">
    <property type="term" value="F:hydrolase activity"/>
    <property type="evidence" value="ECO:0007669"/>
    <property type="project" value="InterPro"/>
</dbReference>
<sequence>MATDKPRSPDRDSNKLLGFEKKRMVDWYSPSQLAQTGLRTVISAVFGDYADKREMQAALQLTNEIQPVEDFSDRSSIWIDYVSDIGSGWNSSYSVAYLIGRKKLMVSDSAGENHLLPRANMLVMGGDEVYPTATWKEYQNRLIAPYRCSLPYVEESPPSLYAIPGNHDWYDGLSSFIKMFCQQRWIGGWHTKQTRSYFATRLPHDWWLWGIDIQLCADIDKTQIDYFDKIYEQASPGDDIILCTAEPAWTYQEYQQDDKAYRNLKFFQERYSKKEDKKQLNFRLLLAGDLHHYASFKKENDPDPDWKITAGGGGAFLHPTHQVPDRLHLETGTFTRNTSFPDESTSRKLAWNNLKFPFINRTFGGFFSVIYLLFAWLTAVSNTAGGDPASFFHALSALSISQADEALRLYKNLLFYNPEITFLLLIVFAGIVVFADKNRKNNITCWILGFLHGLFQILLILCSIWITAALLIALFGTIPVSMTGIAAGGIIAAALGWLFSGYAMGIYLLVAILLLKTHDTEAFSSFRGEDYKNFIRIKISPKELTIFPIKIPTVCRHWQYNAGVEGEHPWYSPDGDLQYDLIEDPIVLRRK</sequence>
<gene>
    <name evidence="2" type="ORF">SAMN05443144_101297</name>
</gene>
<feature type="transmembrane region" description="Helical" evidence="1">
    <location>
        <begin position="414"/>
        <end position="435"/>
    </location>
</feature>